<dbReference type="AlphaFoldDB" id="K3YUS0"/>
<feature type="compositionally biased region" description="Basic residues" evidence="1">
    <location>
        <begin position="120"/>
        <end position="129"/>
    </location>
</feature>
<dbReference type="EMBL" id="AGNK02000355">
    <property type="status" value="NOT_ANNOTATED_CDS"/>
    <property type="molecule type" value="Genomic_DNA"/>
</dbReference>
<organism evidence="2 3">
    <name type="scientific">Setaria italica</name>
    <name type="common">Foxtail millet</name>
    <name type="synonym">Panicum italicum</name>
    <dbReference type="NCBI Taxonomy" id="4555"/>
    <lineage>
        <taxon>Eukaryota</taxon>
        <taxon>Viridiplantae</taxon>
        <taxon>Streptophyta</taxon>
        <taxon>Embryophyta</taxon>
        <taxon>Tracheophyta</taxon>
        <taxon>Spermatophyta</taxon>
        <taxon>Magnoliopsida</taxon>
        <taxon>Liliopsida</taxon>
        <taxon>Poales</taxon>
        <taxon>Poaceae</taxon>
        <taxon>PACMAD clade</taxon>
        <taxon>Panicoideae</taxon>
        <taxon>Panicodae</taxon>
        <taxon>Paniceae</taxon>
        <taxon>Cenchrinae</taxon>
        <taxon>Setaria</taxon>
    </lineage>
</organism>
<evidence type="ECO:0000313" key="2">
    <source>
        <dbReference type="EnsemblPlants" id="KQL29843"/>
    </source>
</evidence>
<dbReference type="Proteomes" id="UP000004995">
    <property type="component" value="Unassembled WGS sequence"/>
</dbReference>
<proteinExistence type="predicted"/>
<dbReference type="InParanoid" id="K3YUS0"/>
<evidence type="ECO:0000313" key="3">
    <source>
        <dbReference type="Proteomes" id="UP000004995"/>
    </source>
</evidence>
<name>K3YUS0_SETIT</name>
<feature type="compositionally biased region" description="Low complexity" evidence="1">
    <location>
        <begin position="69"/>
        <end position="101"/>
    </location>
</feature>
<dbReference type="Gramene" id="KQL29843">
    <property type="protein sequence ID" value="KQL29843"/>
    <property type="gene ID" value="SETIT_018016mg"/>
</dbReference>
<accession>K3YUS0</accession>
<keyword evidence="3" id="KW-1185">Reference proteome</keyword>
<feature type="region of interest" description="Disordered" evidence="1">
    <location>
        <begin position="55"/>
        <end position="130"/>
    </location>
</feature>
<reference evidence="3" key="1">
    <citation type="journal article" date="2012" name="Nat. Biotechnol.">
        <title>Reference genome sequence of the model plant Setaria.</title>
        <authorList>
            <person name="Bennetzen J.L."/>
            <person name="Schmutz J."/>
            <person name="Wang H."/>
            <person name="Percifield R."/>
            <person name="Hawkins J."/>
            <person name="Pontaroli A.C."/>
            <person name="Estep M."/>
            <person name="Feng L."/>
            <person name="Vaughn J.N."/>
            <person name="Grimwood J."/>
            <person name="Jenkins J."/>
            <person name="Barry K."/>
            <person name="Lindquist E."/>
            <person name="Hellsten U."/>
            <person name="Deshpande S."/>
            <person name="Wang X."/>
            <person name="Wu X."/>
            <person name="Mitros T."/>
            <person name="Triplett J."/>
            <person name="Yang X."/>
            <person name="Ye C.Y."/>
            <person name="Mauro-Herrera M."/>
            <person name="Wang L."/>
            <person name="Li P."/>
            <person name="Sharma M."/>
            <person name="Sharma R."/>
            <person name="Ronald P.C."/>
            <person name="Panaud O."/>
            <person name="Kellogg E.A."/>
            <person name="Brutnell T.P."/>
            <person name="Doust A.N."/>
            <person name="Tuskan G.A."/>
            <person name="Rokhsar D."/>
            <person name="Devos K.M."/>
        </authorList>
    </citation>
    <scope>NUCLEOTIDE SEQUENCE [LARGE SCALE GENOMIC DNA]</scope>
    <source>
        <strain evidence="3">cv. Yugu1</strain>
    </source>
</reference>
<evidence type="ECO:0000256" key="1">
    <source>
        <dbReference type="SAM" id="MobiDB-lite"/>
    </source>
</evidence>
<protein>
    <submittedName>
        <fullName evidence="2">Uncharacterized protein</fullName>
    </submittedName>
</protein>
<dbReference type="EnsemblPlants" id="KQL29843">
    <property type="protein sequence ID" value="KQL29843"/>
    <property type="gene ID" value="SETIT_018016mg"/>
</dbReference>
<sequence>MQFQLQISDPSVSYFFLTTPRTDASMKSIGEMDAQPSVEHIRLVRAGVRGARRSWWPRIRGTPRPPPRTSRTGTGAGTAAAARTRPPRRTICTPPSSSRRTPLPHPPPPPARTRSSTTPRPRRRPRLPRRVVTAGGCRAWERRPCDSGARLAGRPLVDAAPEQSILMLCTSPAAANACGVVDTGSGGRARWPCRSVIKPAPATSPTRARFLGCPAQPLSSLLLTMQVRSLNTMLPPAAAASGWPPPPPGSPRNTGALIIALSSAGLWNMTHTGQESSGGFVEDE</sequence>
<reference evidence="2" key="2">
    <citation type="submission" date="2018-08" db="UniProtKB">
        <authorList>
            <consortium name="EnsemblPlants"/>
        </authorList>
    </citation>
    <scope>IDENTIFICATION</scope>
    <source>
        <strain evidence="2">Yugu1</strain>
    </source>
</reference>
<dbReference type="HOGENOM" id="CLU_981408_0_0_1"/>